<dbReference type="CDD" id="cd03114">
    <property type="entry name" value="MMAA-like"/>
    <property type="match status" value="1"/>
</dbReference>
<dbReference type="InterPro" id="IPR027417">
    <property type="entry name" value="P-loop_NTPase"/>
</dbReference>
<dbReference type="NCBIfam" id="TIGR00750">
    <property type="entry name" value="lao"/>
    <property type="match status" value="1"/>
</dbReference>
<name>A0A0S7BCW6_9CHLR</name>
<dbReference type="InterPro" id="IPR005129">
    <property type="entry name" value="GTPase_ArgK"/>
</dbReference>
<dbReference type="PANTHER" id="PTHR43087">
    <property type="entry name" value="LYSINE/ARGININE/ORNITHINE TRANSPORT SYSTEM KINASE"/>
    <property type="match status" value="1"/>
</dbReference>
<evidence type="ECO:0000313" key="6">
    <source>
        <dbReference type="EMBL" id="GAP15623.1"/>
    </source>
</evidence>
<accession>A0A0S7BCW6</accession>
<sequence length="346" mass="37095">MNLVEGVLAGERLALARLITQVENGSPEGRDALNRLFSYTGRAHLIGVTGSPGTGKSSLVNQLARAYRHPMDGRQPVKVAVVAIDPSSPFTGGALLGDRVRMRDLAGDPGVFVRSMASRGALGGLSRSTAAVVQVLDAAGFDKIFIETVGAGQSEVDIARLAHTTLVVEAPGLGDDIQAIKAGILEIADILIVNKADRPGVENTERALRSMLELAHPEQMQMGSCGRGGHGNKPRTGTLPALEDQIWIPPVLRTVAMQGSGTQEVLAAIERHAAHLRETGEWQARERERLESDLNNLLQAILVARWREGVSDAELQDIVSRLQDRDLSPYQAAEQLLDLAESPNKV</sequence>
<dbReference type="STRING" id="360412.LARV_03415"/>
<evidence type="ECO:0000256" key="1">
    <source>
        <dbReference type="ARBA" id="ARBA00009625"/>
    </source>
</evidence>
<dbReference type="GO" id="GO:0005525">
    <property type="term" value="F:GTP binding"/>
    <property type="evidence" value="ECO:0007669"/>
    <property type="project" value="UniProtKB-KW"/>
</dbReference>
<dbReference type="Gene3D" id="3.40.50.300">
    <property type="entry name" value="P-loop containing nucleotide triphosphate hydrolases"/>
    <property type="match status" value="1"/>
</dbReference>
<organism evidence="6">
    <name type="scientific">Longilinea arvoryzae</name>
    <dbReference type="NCBI Taxonomy" id="360412"/>
    <lineage>
        <taxon>Bacteria</taxon>
        <taxon>Bacillati</taxon>
        <taxon>Chloroflexota</taxon>
        <taxon>Anaerolineae</taxon>
        <taxon>Anaerolineales</taxon>
        <taxon>Anaerolineaceae</taxon>
        <taxon>Longilinea</taxon>
    </lineage>
</organism>
<dbReference type="AlphaFoldDB" id="A0A0S7BCW6"/>
<keyword evidence="3" id="KW-0378">Hydrolase</keyword>
<proteinExistence type="inferred from homology"/>
<dbReference type="Pfam" id="PF03308">
    <property type="entry name" value="MeaB"/>
    <property type="match status" value="1"/>
</dbReference>
<keyword evidence="5" id="KW-0143">Chaperone</keyword>
<protein>
    <submittedName>
        <fullName evidence="6">LAO/AO transport system ATPase</fullName>
    </submittedName>
</protein>
<keyword evidence="2" id="KW-0547">Nucleotide-binding</keyword>
<dbReference type="EMBL" id="DF967972">
    <property type="protein sequence ID" value="GAP15623.1"/>
    <property type="molecule type" value="Genomic_DNA"/>
</dbReference>
<evidence type="ECO:0000256" key="5">
    <source>
        <dbReference type="ARBA" id="ARBA00023186"/>
    </source>
</evidence>
<dbReference type="RefSeq" id="WP_075074792.1">
    <property type="nucleotide sequence ID" value="NZ_DF967972.1"/>
</dbReference>
<dbReference type="GO" id="GO:0003924">
    <property type="term" value="F:GTPase activity"/>
    <property type="evidence" value="ECO:0007669"/>
    <property type="project" value="InterPro"/>
</dbReference>
<comment type="similarity">
    <text evidence="1">Belongs to the SIMIBI class G3E GTPase family. ArgK/MeaB subfamily.</text>
</comment>
<evidence type="ECO:0000313" key="7">
    <source>
        <dbReference type="Proteomes" id="UP000055060"/>
    </source>
</evidence>
<dbReference type="PANTHER" id="PTHR43087:SF1">
    <property type="entry name" value="LAO_AO TRANSPORT SYSTEM ATPASE"/>
    <property type="match status" value="1"/>
</dbReference>
<dbReference type="InterPro" id="IPR052040">
    <property type="entry name" value="GTPase/Isobutyryl-CoA_mutase"/>
</dbReference>
<dbReference type="Gene3D" id="1.20.5.170">
    <property type="match status" value="1"/>
</dbReference>
<evidence type="ECO:0000256" key="4">
    <source>
        <dbReference type="ARBA" id="ARBA00023134"/>
    </source>
</evidence>
<keyword evidence="7" id="KW-1185">Reference proteome</keyword>
<gene>
    <name evidence="6" type="ORF">LARV_03415</name>
</gene>
<evidence type="ECO:0000256" key="2">
    <source>
        <dbReference type="ARBA" id="ARBA00022741"/>
    </source>
</evidence>
<dbReference type="SUPFAM" id="SSF52540">
    <property type="entry name" value="P-loop containing nucleoside triphosphate hydrolases"/>
    <property type="match status" value="1"/>
</dbReference>
<reference evidence="6" key="1">
    <citation type="submission" date="2015-07" db="EMBL/GenBank/DDBJ databases">
        <title>Draft Genome Sequences of Anaerolinea thermolimosa IMO-1, Bellilinea caldifistulae GOMI-1, Leptolinea tardivitalis YMTK-2, Levilinea saccharolytica KIBI-1,Longilinea arvoryzae KOME-1, Previously Described as Members of the Anaerolineaceae (Chloroflexi).</title>
        <authorList>
            <person name="Sekiguchi Y."/>
            <person name="Ohashi A."/>
            <person name="Matsuura N."/>
            <person name="Tourlousse M.D."/>
        </authorList>
    </citation>
    <scope>NUCLEOTIDE SEQUENCE [LARGE SCALE GENOMIC DNA]</scope>
    <source>
        <strain evidence="6">KOME-1</strain>
    </source>
</reference>
<evidence type="ECO:0000256" key="3">
    <source>
        <dbReference type="ARBA" id="ARBA00022801"/>
    </source>
</evidence>
<dbReference type="Proteomes" id="UP000055060">
    <property type="component" value="Unassembled WGS sequence"/>
</dbReference>
<dbReference type="OrthoDB" id="9778292at2"/>
<keyword evidence="4" id="KW-0342">GTP-binding</keyword>